<evidence type="ECO:0000313" key="1">
    <source>
        <dbReference type="EMBL" id="WDE07988.1"/>
    </source>
</evidence>
<name>A0AAE9Z9W9_9GAMM</name>
<dbReference type="Proteomes" id="UP000032352">
    <property type="component" value="Chromosome"/>
</dbReference>
<sequence length="83" mass="9620">MSDHTPGKNQLTAEIYRLKNEFDQFNGKCSFLCDAFTAVAANPECIDELTSYGFDFYAIWLKRQVTDFNDRIHIIHEEATKQP</sequence>
<accession>A0AAE9Z9W9</accession>
<organism evidence="1 2">
    <name type="scientific">Thalassomonas viridans</name>
    <dbReference type="NCBI Taxonomy" id="137584"/>
    <lineage>
        <taxon>Bacteria</taxon>
        <taxon>Pseudomonadati</taxon>
        <taxon>Pseudomonadota</taxon>
        <taxon>Gammaproteobacteria</taxon>
        <taxon>Alteromonadales</taxon>
        <taxon>Colwelliaceae</taxon>
        <taxon>Thalassomonas</taxon>
    </lineage>
</organism>
<evidence type="ECO:0000313" key="2">
    <source>
        <dbReference type="Proteomes" id="UP000032352"/>
    </source>
</evidence>
<keyword evidence="2" id="KW-1185">Reference proteome</keyword>
<reference evidence="1 2" key="1">
    <citation type="journal article" date="2015" name="Genome Announc.">
        <title>Draft Genome Sequences of Marine Isolates of Thalassomonas viridans and Thalassomonas actiniarum.</title>
        <authorList>
            <person name="Olonade I."/>
            <person name="van Zyl L.J."/>
            <person name="Trindade M."/>
        </authorList>
    </citation>
    <scope>NUCLEOTIDE SEQUENCE [LARGE SCALE GENOMIC DNA]</scope>
    <source>
        <strain evidence="1 2">XOM25</strain>
    </source>
</reference>
<protein>
    <submittedName>
        <fullName evidence="1">Uncharacterized protein</fullName>
    </submittedName>
</protein>
<reference evidence="1 2" key="2">
    <citation type="journal article" date="2022" name="Mar. Drugs">
        <title>Bioassay-Guided Fractionation Leads to the Detection of Cholic Acid Generated by the Rare Thalassomonas sp.</title>
        <authorList>
            <person name="Pheiffer F."/>
            <person name="Schneider Y.K."/>
            <person name="Hansen E.H."/>
            <person name="Andersen J.H."/>
            <person name="Isaksson J."/>
            <person name="Busche T."/>
            <person name="R C."/>
            <person name="Kalinowski J."/>
            <person name="Zyl L.V."/>
            <person name="Trindade M."/>
        </authorList>
    </citation>
    <scope>NUCLEOTIDE SEQUENCE [LARGE SCALE GENOMIC DNA]</scope>
    <source>
        <strain evidence="1 2">XOM25</strain>
    </source>
</reference>
<dbReference type="EMBL" id="CP059733">
    <property type="protein sequence ID" value="WDE07988.1"/>
    <property type="molecule type" value="Genomic_DNA"/>
</dbReference>
<proteinExistence type="predicted"/>
<dbReference type="AlphaFoldDB" id="A0AAE9Z9W9"/>
<gene>
    <name evidence="1" type="ORF">SG34_014495</name>
</gene>
<dbReference type="KEGG" id="tvd:SG34_014495"/>
<dbReference type="RefSeq" id="WP_044838683.1">
    <property type="nucleotide sequence ID" value="NZ_CP059733.1"/>
</dbReference>